<protein>
    <recommendedName>
        <fullName evidence="3">adenosine deaminase</fullName>
        <ecNumber evidence="3">3.5.4.4</ecNumber>
    </recommendedName>
</protein>
<evidence type="ECO:0000313" key="8">
    <source>
        <dbReference type="EMBL" id="ASM77278.1"/>
    </source>
</evidence>
<evidence type="ECO:0000256" key="4">
    <source>
        <dbReference type="ARBA" id="ARBA00022723"/>
    </source>
</evidence>
<dbReference type="Gene3D" id="3.20.20.140">
    <property type="entry name" value="Metal-dependent hydrolases"/>
    <property type="match status" value="1"/>
</dbReference>
<dbReference type="GO" id="GO:0005829">
    <property type="term" value="C:cytosol"/>
    <property type="evidence" value="ECO:0007669"/>
    <property type="project" value="TreeGrafter"/>
</dbReference>
<dbReference type="GO" id="GO:0046872">
    <property type="term" value="F:metal ion binding"/>
    <property type="evidence" value="ECO:0007669"/>
    <property type="project" value="UniProtKB-KW"/>
</dbReference>
<dbReference type="EMBL" id="CP022423">
    <property type="protein sequence ID" value="ASM77278.1"/>
    <property type="molecule type" value="Genomic_DNA"/>
</dbReference>
<sequence length="520" mass="56468">MIATLSGVGHAAPADTARTAAWFDAHQQRPTLVRQFVQRLPKGADLHSHLSGAVYAESYLAWAAAAGYCAQLSPRDLIKPPCDTSPGVVRVSDLSAADRAALVDRMSTRNLAFAGRSGHDQFFDSFRIFGKAGEAPDANVNMLIEVTERAASQHIQHLELMTTLQGKPVRELGTRLAQAASPAALTWQDDTELQRHRAWLLDNGMRDQLPLGRQALDQLDAAYAQRQACGQAQPQAGCAVSVRWLQQTTRTGPPEQVFAQLVYAFEIAATDARVVGINLVAPEDDAVALRDYSLHMRMIGFLGRQHPQVRIALHAGELTLGLVPPEALRFHIREAVEVAGAHRIGHAVALGYENDAAGLLQRMKARDVAAEICLTSNDVILGIKGADHPLPDYLAAGVPVVLASDDEGVSRIDLSHEYQRAAQGYGLGYRQLKQLSRNSLSYSFLPGESLWRDAAQARPALACAGDTLGAPRPSARCQTFLQGSAKAQRQWALEGEFNTFETLPAWRLKDGPRSPGPRSR</sequence>
<dbReference type="GO" id="GO:0004000">
    <property type="term" value="F:adenosine deaminase activity"/>
    <property type="evidence" value="ECO:0007669"/>
    <property type="project" value="TreeGrafter"/>
</dbReference>
<feature type="domain" description="Adenosine deaminase" evidence="7">
    <location>
        <begin position="228"/>
        <end position="448"/>
    </location>
</feature>
<evidence type="ECO:0000256" key="3">
    <source>
        <dbReference type="ARBA" id="ARBA00012784"/>
    </source>
</evidence>
<dbReference type="AlphaFoldDB" id="A0A221KE30"/>
<dbReference type="PANTHER" id="PTHR11409:SF43">
    <property type="entry name" value="ADENOSINE DEAMINASE"/>
    <property type="match status" value="1"/>
</dbReference>
<dbReference type="GO" id="GO:0006154">
    <property type="term" value="P:adenosine catabolic process"/>
    <property type="evidence" value="ECO:0007669"/>
    <property type="project" value="TreeGrafter"/>
</dbReference>
<keyword evidence="4" id="KW-0479">Metal-binding</keyword>
<dbReference type="SUPFAM" id="SSF51556">
    <property type="entry name" value="Metallo-dependent hydrolases"/>
    <property type="match status" value="1"/>
</dbReference>
<dbReference type="EC" id="3.5.4.4" evidence="3"/>
<evidence type="ECO:0000256" key="6">
    <source>
        <dbReference type="ARBA" id="ARBA00022833"/>
    </source>
</evidence>
<comment type="similarity">
    <text evidence="2">Belongs to the metallo-dependent hydrolases superfamily. Adenosine and AMP deaminases family.</text>
</comment>
<dbReference type="Proteomes" id="UP000199729">
    <property type="component" value="Chromosome"/>
</dbReference>
<dbReference type="InterPro" id="IPR006330">
    <property type="entry name" value="Ado/ade_deaminase"/>
</dbReference>
<keyword evidence="9" id="KW-1185">Reference proteome</keyword>
<keyword evidence="5" id="KW-0378">Hydrolase</keyword>
<proteinExistence type="inferred from homology"/>
<dbReference type="GO" id="GO:0043103">
    <property type="term" value="P:hypoxanthine salvage"/>
    <property type="evidence" value="ECO:0007669"/>
    <property type="project" value="TreeGrafter"/>
</dbReference>
<reference evidence="8 9" key="1">
    <citation type="submission" date="2017-07" db="EMBL/GenBank/DDBJ databases">
        <title>Complete Genome Sequence of the cosmetic ferment Vitreoscilla filiformis (ATCC15551).</title>
        <authorList>
            <person name="Contreras S."/>
            <person name="Sagory-Zalkind P."/>
            <person name="Blanquart H."/>
            <person name="Iltis A."/>
            <person name="Morand S.C."/>
        </authorList>
    </citation>
    <scope>NUCLEOTIDE SEQUENCE [LARGE SCALE GENOMIC DNA]</scope>
    <source>
        <strain evidence="8 9">ATCC 15551</strain>
    </source>
</reference>
<evidence type="ECO:0000313" key="9">
    <source>
        <dbReference type="Proteomes" id="UP000199729"/>
    </source>
</evidence>
<dbReference type="InterPro" id="IPR032466">
    <property type="entry name" value="Metal_Hydrolase"/>
</dbReference>
<dbReference type="Pfam" id="PF00962">
    <property type="entry name" value="A_deaminase"/>
    <property type="match status" value="1"/>
</dbReference>
<organism evidence="8 9">
    <name type="scientific">Vitreoscilla filiformis</name>
    <dbReference type="NCBI Taxonomy" id="63"/>
    <lineage>
        <taxon>Bacteria</taxon>
        <taxon>Pseudomonadati</taxon>
        <taxon>Pseudomonadota</taxon>
        <taxon>Betaproteobacteria</taxon>
        <taxon>Neisseriales</taxon>
        <taxon>Neisseriaceae</taxon>
        <taxon>Vitreoscilla</taxon>
    </lineage>
</organism>
<name>A0A221KE30_VITFI</name>
<comment type="cofactor">
    <cofactor evidence="1">
        <name>Zn(2+)</name>
        <dbReference type="ChEBI" id="CHEBI:29105"/>
    </cofactor>
</comment>
<gene>
    <name evidence="8" type="ORF">VITFI_CDS1500</name>
</gene>
<evidence type="ECO:0000259" key="7">
    <source>
        <dbReference type="Pfam" id="PF00962"/>
    </source>
</evidence>
<dbReference type="PANTHER" id="PTHR11409">
    <property type="entry name" value="ADENOSINE DEAMINASE"/>
    <property type="match status" value="1"/>
</dbReference>
<accession>A0A221KE30</accession>
<evidence type="ECO:0000256" key="1">
    <source>
        <dbReference type="ARBA" id="ARBA00001947"/>
    </source>
</evidence>
<dbReference type="GO" id="GO:0046103">
    <property type="term" value="P:inosine biosynthetic process"/>
    <property type="evidence" value="ECO:0007669"/>
    <property type="project" value="TreeGrafter"/>
</dbReference>
<dbReference type="InterPro" id="IPR001365">
    <property type="entry name" value="A_deaminase_dom"/>
</dbReference>
<evidence type="ECO:0000256" key="5">
    <source>
        <dbReference type="ARBA" id="ARBA00022801"/>
    </source>
</evidence>
<dbReference type="KEGG" id="vff:VITFI_CDS1500"/>
<evidence type="ECO:0000256" key="2">
    <source>
        <dbReference type="ARBA" id="ARBA00006676"/>
    </source>
</evidence>
<keyword evidence="6" id="KW-0862">Zinc</keyword>